<name>A0A4R2SFK4_9BACL</name>
<dbReference type="PANTHER" id="PTHR45856">
    <property type="entry name" value="ALPHA/BETA-HYDROLASES SUPERFAMILY PROTEIN"/>
    <property type="match status" value="1"/>
</dbReference>
<dbReference type="Pfam" id="PF01764">
    <property type="entry name" value="Lipase_3"/>
    <property type="match status" value="1"/>
</dbReference>
<dbReference type="AlphaFoldDB" id="A0A4R2SFK4"/>
<organism evidence="2 3">
    <name type="scientific">Baia soyae</name>
    <dbReference type="NCBI Taxonomy" id="1544746"/>
    <lineage>
        <taxon>Bacteria</taxon>
        <taxon>Bacillati</taxon>
        <taxon>Bacillota</taxon>
        <taxon>Bacilli</taxon>
        <taxon>Bacillales</taxon>
        <taxon>Thermoactinomycetaceae</taxon>
        <taxon>Baia</taxon>
    </lineage>
</organism>
<dbReference type="EMBL" id="SLXV01000004">
    <property type="protein sequence ID" value="TCP70080.1"/>
    <property type="molecule type" value="Genomic_DNA"/>
</dbReference>
<dbReference type="PANTHER" id="PTHR45856:SF24">
    <property type="entry name" value="FUNGAL LIPASE-LIKE DOMAIN-CONTAINING PROTEIN"/>
    <property type="match status" value="1"/>
</dbReference>
<dbReference type="InterPro" id="IPR002921">
    <property type="entry name" value="Fungal_lipase-type"/>
</dbReference>
<comment type="caution">
    <text evidence="2">The sequence shown here is derived from an EMBL/GenBank/DDBJ whole genome shotgun (WGS) entry which is preliminary data.</text>
</comment>
<proteinExistence type="predicted"/>
<dbReference type="OrthoDB" id="5522031at2"/>
<accession>A0A4R2SFK4</accession>
<dbReference type="CDD" id="cd00519">
    <property type="entry name" value="Lipase_3"/>
    <property type="match status" value="1"/>
</dbReference>
<dbReference type="InterPro" id="IPR029058">
    <property type="entry name" value="AB_hydrolase_fold"/>
</dbReference>
<evidence type="ECO:0000313" key="2">
    <source>
        <dbReference type="EMBL" id="TCP70080.1"/>
    </source>
</evidence>
<sequence length="278" mass="30950">MLQRALFLIACSYQTQYVDRPEQFVIPSGYGYQLVEKLATPPSLGAEGFGFIMENHDSIVIAFKATSLKPFDLSIDMDIYQTRFPWIMGAGKTHRGFTYLYGLLRKQIFSTLSNLVTTTSEKTIFLTGHSLGAALATLAAPDLTVNGPYSRICVSHSGSPKVGDPRFADAYNSLVPQSIRITNLHDYIPLNPVSEIPPPFTEETISYSHVHHLFPISFQCNKESTPLEIPLGRNHALKNYFNAVRMQVPDFALKMCEQNPGFCPTFSDDLCSLSVAQK</sequence>
<evidence type="ECO:0000259" key="1">
    <source>
        <dbReference type="Pfam" id="PF01764"/>
    </source>
</evidence>
<keyword evidence="3" id="KW-1185">Reference proteome</keyword>
<dbReference type="SUPFAM" id="SSF53474">
    <property type="entry name" value="alpha/beta-Hydrolases"/>
    <property type="match status" value="1"/>
</dbReference>
<feature type="domain" description="Fungal lipase-type" evidence="1">
    <location>
        <begin position="60"/>
        <end position="192"/>
    </location>
</feature>
<dbReference type="RefSeq" id="WP_131847870.1">
    <property type="nucleotide sequence ID" value="NZ_SLXV01000004.1"/>
</dbReference>
<reference evidence="2 3" key="1">
    <citation type="submission" date="2019-03" db="EMBL/GenBank/DDBJ databases">
        <title>Genomic Encyclopedia of Type Strains, Phase IV (KMG-IV): sequencing the most valuable type-strain genomes for metagenomic binning, comparative biology and taxonomic classification.</title>
        <authorList>
            <person name="Goeker M."/>
        </authorList>
    </citation>
    <scope>NUCLEOTIDE SEQUENCE [LARGE SCALE GENOMIC DNA]</scope>
    <source>
        <strain evidence="2 3">DSM 46831</strain>
    </source>
</reference>
<dbReference type="GO" id="GO:0006629">
    <property type="term" value="P:lipid metabolic process"/>
    <property type="evidence" value="ECO:0007669"/>
    <property type="project" value="InterPro"/>
</dbReference>
<dbReference type="InterPro" id="IPR051218">
    <property type="entry name" value="Sec_MonoDiacylglyc_Lipase"/>
</dbReference>
<evidence type="ECO:0000313" key="3">
    <source>
        <dbReference type="Proteomes" id="UP000294746"/>
    </source>
</evidence>
<gene>
    <name evidence="2" type="ORF">EDD57_10459</name>
</gene>
<protein>
    <submittedName>
        <fullName evidence="2">Lipase (Class 3)</fullName>
    </submittedName>
</protein>
<dbReference type="Proteomes" id="UP000294746">
    <property type="component" value="Unassembled WGS sequence"/>
</dbReference>
<dbReference type="Gene3D" id="3.40.50.1820">
    <property type="entry name" value="alpha/beta hydrolase"/>
    <property type="match status" value="1"/>
</dbReference>